<dbReference type="Gene3D" id="1.25.10.10">
    <property type="entry name" value="Leucine-rich Repeat Variant"/>
    <property type="match status" value="1"/>
</dbReference>
<gene>
    <name evidence="4" type="ORF">V9T40_011077</name>
</gene>
<evidence type="ECO:0000256" key="2">
    <source>
        <dbReference type="ARBA" id="ARBA00022490"/>
    </source>
</evidence>
<accession>A0AAN9TJA7</accession>
<evidence type="ECO:0000256" key="3">
    <source>
        <dbReference type="ARBA" id="ARBA00061308"/>
    </source>
</evidence>
<sequence length="741" mass="86055">MNLNEAENVFRRAIEEDVDLCDNMSLLRKFISSWIQTVAKEVKSIPVLLNWYKKTFLVKENHKSKENCCILAVIILETLLEDESVDLVAHSYDLFNQTILPLHEIITCRRGEKNDLSDLHIEMILSLYKIHWKLSQHSQHVKYLKKYGLWKALMLIYLRNKKFSLPIQNLCTEYLGNLLATECMPDELYLLLDMVTADAKIIKDYAEAGCYNDQILFRSLRLLNHIFVKNFSRLNQEAFNLVSRKCHLLCDTSLKIAVESKNSSIVKYALFVHILLKYCSIAGESADSQLLFENLIHSIGNTLNESKFYKYTPEVFSLLNKIFHCPVFQHLWIKIQVVTCDLYCKRLSLNADLPSYEVQERSEIILCFFEKYNDQLSKSSDLPELVDSVLKLTFNDCAHAFEDIKIAAFNLCSLIVKKKTELSAKNVELLKQMMIESFRNDRWEVRDCVLELLMELIPIFSKDNSNNVISDPQFFEIFSRTLFDEESYVRASAYKVLEAWVSLSVNQPPDYELLLSQTLAQFPKETEGNVRVNMVMFTESVWRSHKISSTSLLENVYETIYLASSNDLSEDVRISGMLFWEHLVQSAISGSENIDDQELFKRLSYFGCLEAVMNALEDEYDLQVVNIAFNILNLLISPADCFLNQPDRREDSVEVELPNTQPVKESKNIFIPNLCVNFTPIPKRPSHYINEENFLNKYNKTNFEKIKSDKLAPNETLNLENLIHHFKKVTFDVSVNEKDCY</sequence>
<evidence type="ECO:0000256" key="1">
    <source>
        <dbReference type="ARBA" id="ARBA00004496"/>
    </source>
</evidence>
<dbReference type="InterPro" id="IPR038904">
    <property type="entry name" value="BRAT1"/>
</dbReference>
<dbReference type="GO" id="GO:0005634">
    <property type="term" value="C:nucleus"/>
    <property type="evidence" value="ECO:0007669"/>
    <property type="project" value="TreeGrafter"/>
</dbReference>
<dbReference type="InterPro" id="IPR016024">
    <property type="entry name" value="ARM-type_fold"/>
</dbReference>
<reference evidence="4 5" key="1">
    <citation type="submission" date="2024-03" db="EMBL/GenBank/DDBJ databases">
        <title>Adaptation during the transition from Ophiocordyceps entomopathogen to insect associate is accompanied by gene loss and intensified selection.</title>
        <authorList>
            <person name="Ward C.M."/>
            <person name="Onetto C.A."/>
            <person name="Borneman A.R."/>
        </authorList>
    </citation>
    <scope>NUCLEOTIDE SEQUENCE [LARGE SCALE GENOMIC DNA]</scope>
    <source>
        <strain evidence="4">AWRI1</strain>
        <tissue evidence="4">Single Adult Female</tissue>
    </source>
</reference>
<dbReference type="GO" id="GO:0006974">
    <property type="term" value="P:DNA damage response"/>
    <property type="evidence" value="ECO:0007669"/>
    <property type="project" value="InterPro"/>
</dbReference>
<dbReference type="AlphaFoldDB" id="A0AAN9TJA7"/>
<dbReference type="GO" id="GO:0008283">
    <property type="term" value="P:cell population proliferation"/>
    <property type="evidence" value="ECO:0007669"/>
    <property type="project" value="InterPro"/>
</dbReference>
<dbReference type="SUPFAM" id="SSF48371">
    <property type="entry name" value="ARM repeat"/>
    <property type="match status" value="1"/>
</dbReference>
<name>A0AAN9TJA7_9HEMI</name>
<comment type="subcellular location">
    <subcellularLocation>
        <location evidence="1">Cytoplasm</location>
    </subcellularLocation>
</comment>
<evidence type="ECO:0000313" key="5">
    <source>
        <dbReference type="Proteomes" id="UP001367676"/>
    </source>
</evidence>
<comment type="similarity">
    <text evidence="3">Belongs to the BRAT1 family.</text>
</comment>
<dbReference type="EMBL" id="JBBCAQ010000037">
    <property type="protein sequence ID" value="KAK7573886.1"/>
    <property type="molecule type" value="Genomic_DNA"/>
</dbReference>
<proteinExistence type="inferred from homology"/>
<protein>
    <submittedName>
        <fullName evidence="4">Uncharacterized protein</fullName>
    </submittedName>
</protein>
<keyword evidence="2" id="KW-0963">Cytoplasm</keyword>
<evidence type="ECO:0000313" key="4">
    <source>
        <dbReference type="EMBL" id="KAK7573886.1"/>
    </source>
</evidence>
<organism evidence="4 5">
    <name type="scientific">Parthenolecanium corni</name>
    <dbReference type="NCBI Taxonomy" id="536013"/>
    <lineage>
        <taxon>Eukaryota</taxon>
        <taxon>Metazoa</taxon>
        <taxon>Ecdysozoa</taxon>
        <taxon>Arthropoda</taxon>
        <taxon>Hexapoda</taxon>
        <taxon>Insecta</taxon>
        <taxon>Pterygota</taxon>
        <taxon>Neoptera</taxon>
        <taxon>Paraneoptera</taxon>
        <taxon>Hemiptera</taxon>
        <taxon>Sternorrhyncha</taxon>
        <taxon>Coccoidea</taxon>
        <taxon>Coccidae</taxon>
        <taxon>Parthenolecanium</taxon>
    </lineage>
</organism>
<comment type="caution">
    <text evidence="4">The sequence shown here is derived from an EMBL/GenBank/DDBJ whole genome shotgun (WGS) entry which is preliminary data.</text>
</comment>
<dbReference type="GO" id="GO:0005737">
    <property type="term" value="C:cytoplasm"/>
    <property type="evidence" value="ECO:0007669"/>
    <property type="project" value="UniProtKB-SubCell"/>
</dbReference>
<dbReference type="Proteomes" id="UP001367676">
    <property type="component" value="Unassembled WGS sequence"/>
</dbReference>
<dbReference type="PANTHER" id="PTHR21331:SF2">
    <property type="entry name" value="BRCA1-ASSOCIATED ATM ACTIVATOR 1"/>
    <property type="match status" value="1"/>
</dbReference>
<dbReference type="PANTHER" id="PTHR21331">
    <property type="entry name" value="BRCA1-ASSOCIATED ATM ACTIVATOR 1"/>
    <property type="match status" value="1"/>
</dbReference>
<dbReference type="InterPro" id="IPR011989">
    <property type="entry name" value="ARM-like"/>
</dbReference>
<keyword evidence="5" id="KW-1185">Reference proteome</keyword>